<dbReference type="InterPro" id="IPR050793">
    <property type="entry name" value="CMP-NeuNAc_synthase"/>
</dbReference>
<feature type="region of interest" description="Disordered" evidence="1">
    <location>
        <begin position="92"/>
        <end position="140"/>
    </location>
</feature>
<protein>
    <recommendedName>
        <fullName evidence="4">N-acylneuraminate cytidylyltransferase</fullName>
    </recommendedName>
</protein>
<feature type="compositionally biased region" description="Low complexity" evidence="1">
    <location>
        <begin position="93"/>
        <end position="112"/>
    </location>
</feature>
<dbReference type="Gene3D" id="3.90.550.10">
    <property type="entry name" value="Spore Coat Polysaccharide Biosynthesis Protein SpsA, Chain A"/>
    <property type="match status" value="1"/>
</dbReference>
<reference evidence="2" key="2">
    <citation type="submission" date="2025-09" db="UniProtKB">
        <authorList>
            <consortium name="Ensembl"/>
        </authorList>
    </citation>
    <scope>IDENTIFICATION</scope>
</reference>
<dbReference type="InterPro" id="IPR003329">
    <property type="entry name" value="Cytidylyl_trans"/>
</dbReference>
<sequence>ALPLPSTALCGVPRPRQGQENGRPCPASPRRRRTGRGRLLPGACRGGSKGIPLKNIKLLAGVPLIGWVLRAAIDAGVFHRCACAFYPAPPRPAAGGSRGCPAPAPAPGAARPEMASRGRAPALPSRLFPGSPEAWRRRPG</sequence>
<proteinExistence type="predicted"/>
<dbReference type="SUPFAM" id="SSF53448">
    <property type="entry name" value="Nucleotide-diphospho-sugar transferases"/>
    <property type="match status" value="1"/>
</dbReference>
<organism evidence="2 3">
    <name type="scientific">Athene cunicularia</name>
    <name type="common">Burrowing owl</name>
    <name type="synonym">Speotyto cunicularia</name>
    <dbReference type="NCBI Taxonomy" id="194338"/>
    <lineage>
        <taxon>Eukaryota</taxon>
        <taxon>Metazoa</taxon>
        <taxon>Chordata</taxon>
        <taxon>Craniata</taxon>
        <taxon>Vertebrata</taxon>
        <taxon>Euteleostomi</taxon>
        <taxon>Archelosauria</taxon>
        <taxon>Archosauria</taxon>
        <taxon>Dinosauria</taxon>
        <taxon>Saurischia</taxon>
        <taxon>Theropoda</taxon>
        <taxon>Coelurosauria</taxon>
        <taxon>Aves</taxon>
        <taxon>Neognathae</taxon>
        <taxon>Neoaves</taxon>
        <taxon>Telluraves</taxon>
        <taxon>Strigiformes</taxon>
        <taxon>Strigidae</taxon>
        <taxon>Athene</taxon>
    </lineage>
</organism>
<name>A0A663MSC7_ATHCN</name>
<dbReference type="PANTHER" id="PTHR21485">
    <property type="entry name" value="HAD SUPERFAMILY MEMBERS CMAS AND KDSC"/>
    <property type="match status" value="1"/>
</dbReference>
<feature type="region of interest" description="Disordered" evidence="1">
    <location>
        <begin position="11"/>
        <end position="43"/>
    </location>
</feature>
<dbReference type="AlphaFoldDB" id="A0A663MSC7"/>
<evidence type="ECO:0000313" key="3">
    <source>
        <dbReference type="Proteomes" id="UP000472269"/>
    </source>
</evidence>
<dbReference type="GO" id="GO:0008781">
    <property type="term" value="F:N-acylneuraminate cytidylyltransferase activity"/>
    <property type="evidence" value="ECO:0007669"/>
    <property type="project" value="TreeGrafter"/>
</dbReference>
<accession>A0A663MSC7</accession>
<evidence type="ECO:0000313" key="2">
    <source>
        <dbReference type="Ensembl" id="ENSACUP00000015380.1"/>
    </source>
</evidence>
<evidence type="ECO:0008006" key="4">
    <source>
        <dbReference type="Google" id="ProtNLM"/>
    </source>
</evidence>
<dbReference type="PANTHER" id="PTHR21485:SF3">
    <property type="entry name" value="N-ACYLNEURAMINATE CYTIDYLYLTRANSFERASE"/>
    <property type="match status" value="1"/>
</dbReference>
<dbReference type="Proteomes" id="UP000472269">
    <property type="component" value="Unplaced"/>
</dbReference>
<dbReference type="InterPro" id="IPR029044">
    <property type="entry name" value="Nucleotide-diphossugar_trans"/>
</dbReference>
<keyword evidence="3" id="KW-1185">Reference proteome</keyword>
<dbReference type="Pfam" id="PF02348">
    <property type="entry name" value="CTP_transf_3"/>
    <property type="match status" value="1"/>
</dbReference>
<reference evidence="2" key="1">
    <citation type="submission" date="2025-08" db="UniProtKB">
        <authorList>
            <consortium name="Ensembl"/>
        </authorList>
    </citation>
    <scope>IDENTIFICATION</scope>
</reference>
<evidence type="ECO:0000256" key="1">
    <source>
        <dbReference type="SAM" id="MobiDB-lite"/>
    </source>
</evidence>
<dbReference type="Ensembl" id="ENSACUT00000016416.1">
    <property type="protein sequence ID" value="ENSACUP00000015380.1"/>
    <property type="gene ID" value="ENSACUG00000010336.1"/>
</dbReference>